<dbReference type="FunFam" id="3.50.50.60:FF:000023">
    <property type="entry name" value="Dimethylaniline monooxygenase [N-oxide-forming]"/>
    <property type="match status" value="1"/>
</dbReference>
<dbReference type="InterPro" id="IPR036188">
    <property type="entry name" value="FAD/NAD-bd_sf"/>
</dbReference>
<evidence type="ECO:0000313" key="9">
    <source>
        <dbReference type="Proteomes" id="UP000271162"/>
    </source>
</evidence>
<keyword evidence="3 7" id="KW-0285">Flavoprotein</keyword>
<comment type="cofactor">
    <cofactor evidence="1 7">
        <name>FAD</name>
        <dbReference type="ChEBI" id="CHEBI:57692"/>
    </cofactor>
</comment>
<dbReference type="EMBL" id="UYSL01020964">
    <property type="protein sequence ID" value="VDL76771.1"/>
    <property type="molecule type" value="Genomic_DNA"/>
</dbReference>
<dbReference type="OMA" id="CTGYKND"/>
<reference evidence="10" key="1">
    <citation type="submission" date="2017-02" db="UniProtKB">
        <authorList>
            <consortium name="WormBaseParasite"/>
        </authorList>
    </citation>
    <scope>IDENTIFICATION</scope>
</reference>
<evidence type="ECO:0000256" key="2">
    <source>
        <dbReference type="ARBA" id="ARBA00009183"/>
    </source>
</evidence>
<evidence type="ECO:0000256" key="7">
    <source>
        <dbReference type="RuleBase" id="RU361177"/>
    </source>
</evidence>
<organism evidence="10">
    <name type="scientific">Nippostrongylus brasiliensis</name>
    <name type="common">Rat hookworm</name>
    <dbReference type="NCBI Taxonomy" id="27835"/>
    <lineage>
        <taxon>Eukaryota</taxon>
        <taxon>Metazoa</taxon>
        <taxon>Ecdysozoa</taxon>
        <taxon>Nematoda</taxon>
        <taxon>Chromadorea</taxon>
        <taxon>Rhabditida</taxon>
        <taxon>Rhabditina</taxon>
        <taxon>Rhabditomorpha</taxon>
        <taxon>Strongyloidea</taxon>
        <taxon>Heligmosomidae</taxon>
        <taxon>Nippostrongylus</taxon>
    </lineage>
</organism>
<gene>
    <name evidence="8" type="ORF">NBR_LOCUS13182</name>
</gene>
<comment type="similarity">
    <text evidence="2 7">Belongs to the FMO family.</text>
</comment>
<dbReference type="SUPFAM" id="SSF51905">
    <property type="entry name" value="FAD/NAD(P)-binding domain"/>
    <property type="match status" value="2"/>
</dbReference>
<dbReference type="AlphaFoldDB" id="A0A0N4YA01"/>
<dbReference type="FunFam" id="3.50.50.60:FF:000042">
    <property type="entry name" value="Dimethylaniline monooxygenase [N-oxide-forming]"/>
    <property type="match status" value="1"/>
</dbReference>
<dbReference type="WBParaSite" id="NBR_0001318101-mRNA-1">
    <property type="protein sequence ID" value="NBR_0001318101-mRNA-1"/>
    <property type="gene ID" value="NBR_0001318101"/>
</dbReference>
<keyword evidence="6 7" id="KW-0560">Oxidoreductase</keyword>
<evidence type="ECO:0000256" key="4">
    <source>
        <dbReference type="ARBA" id="ARBA00022827"/>
    </source>
</evidence>
<dbReference type="InterPro" id="IPR020946">
    <property type="entry name" value="Flavin_mOase-like"/>
</dbReference>
<sequence>MSGEVGGLWNYKPHDSEEASVMKSTVINSSKEMTAYSDFPPSPELANYMHNRKLLQYFQDYAQHFKLHQYIRFNHKVINVKKSVDHSDSGRWLVEYEDSDEFDAVLLCTGHHKTPHWPAKWPGQDKFKGWIVHSHDYKEPIGYDDKRVVAVGIGNSGGDIAVELSRVAEQARRFTHKVMYMIPQWIRSWYVQKLLNDRFDHALYGIQPKHDVFSSHFTQNDELPMRIASGTVIVKPNIERVTEHDVHFNDGSIAKNIDYIVLSTGYEITFPIVDDKNLINVKDNQVDLYKYMFPLDQIHNTLAVIGLIQMQARVFFSVLAGETKLPTAAEMRNDMLLKREKMRKQYVASSRHTIQVDYIAFLDELATMIGCRPRFFPLLLKDPALAVACAFGPCAPYVYRINGPHQWEGTLFLISLNIFR</sequence>
<evidence type="ECO:0000256" key="1">
    <source>
        <dbReference type="ARBA" id="ARBA00001974"/>
    </source>
</evidence>
<name>A0A0N4YA01_NIPBR</name>
<keyword evidence="5" id="KW-0521">NADP</keyword>
<keyword evidence="7" id="KW-0503">Monooxygenase</keyword>
<dbReference type="InterPro" id="IPR000960">
    <property type="entry name" value="Flavin_mOase"/>
</dbReference>
<evidence type="ECO:0000256" key="6">
    <source>
        <dbReference type="ARBA" id="ARBA00023002"/>
    </source>
</evidence>
<keyword evidence="9" id="KW-1185">Reference proteome</keyword>
<evidence type="ECO:0000256" key="3">
    <source>
        <dbReference type="ARBA" id="ARBA00022630"/>
    </source>
</evidence>
<keyword evidence="4 7" id="KW-0274">FAD</keyword>
<reference evidence="8 9" key="2">
    <citation type="submission" date="2018-11" db="EMBL/GenBank/DDBJ databases">
        <authorList>
            <consortium name="Pathogen Informatics"/>
        </authorList>
    </citation>
    <scope>NUCLEOTIDE SEQUENCE [LARGE SCALE GENOMIC DNA]</scope>
</reference>
<evidence type="ECO:0000313" key="8">
    <source>
        <dbReference type="EMBL" id="VDL76771.1"/>
    </source>
</evidence>
<dbReference type="GO" id="GO:0050660">
    <property type="term" value="F:flavin adenine dinucleotide binding"/>
    <property type="evidence" value="ECO:0007669"/>
    <property type="project" value="InterPro"/>
</dbReference>
<dbReference type="EC" id="1.-.-.-" evidence="7"/>
<dbReference type="Proteomes" id="UP000271162">
    <property type="component" value="Unassembled WGS sequence"/>
</dbReference>
<dbReference type="Pfam" id="PF00743">
    <property type="entry name" value="FMO-like"/>
    <property type="match status" value="2"/>
</dbReference>
<evidence type="ECO:0000313" key="10">
    <source>
        <dbReference type="WBParaSite" id="NBR_0001318101-mRNA-1"/>
    </source>
</evidence>
<dbReference type="STRING" id="27835.A0A0N4YA01"/>
<protein>
    <recommendedName>
        <fullName evidence="7">Flavin-containing monooxygenase</fullName>
        <ecNumber evidence="7">1.-.-.-</ecNumber>
    </recommendedName>
</protein>
<dbReference type="PANTHER" id="PTHR23023">
    <property type="entry name" value="DIMETHYLANILINE MONOOXYGENASE"/>
    <property type="match status" value="1"/>
</dbReference>
<proteinExistence type="inferred from homology"/>
<evidence type="ECO:0000256" key="5">
    <source>
        <dbReference type="ARBA" id="ARBA00022857"/>
    </source>
</evidence>
<accession>A0A0N4YA01</accession>
<dbReference type="InterPro" id="IPR050346">
    <property type="entry name" value="FMO-like"/>
</dbReference>
<dbReference type="PIRSF" id="PIRSF000332">
    <property type="entry name" value="FMO"/>
    <property type="match status" value="1"/>
</dbReference>
<dbReference type="PRINTS" id="PR00370">
    <property type="entry name" value="FMOXYGENASE"/>
</dbReference>
<dbReference type="GO" id="GO:0004499">
    <property type="term" value="F:N,N-dimethylaniline monooxygenase activity"/>
    <property type="evidence" value="ECO:0007669"/>
    <property type="project" value="InterPro"/>
</dbReference>
<dbReference type="GO" id="GO:0050661">
    <property type="term" value="F:NADP binding"/>
    <property type="evidence" value="ECO:0007669"/>
    <property type="project" value="InterPro"/>
</dbReference>
<dbReference type="Gene3D" id="3.50.50.60">
    <property type="entry name" value="FAD/NAD(P)-binding domain"/>
    <property type="match status" value="1"/>
</dbReference>